<reference evidence="1 2" key="1">
    <citation type="submission" date="2019-02" db="EMBL/GenBank/DDBJ databases">
        <title>Deep-cultivation of Planctomycetes and their phenomic and genomic characterization uncovers novel biology.</title>
        <authorList>
            <person name="Wiegand S."/>
            <person name="Jogler M."/>
            <person name="Boedeker C."/>
            <person name="Pinto D."/>
            <person name="Vollmers J."/>
            <person name="Rivas-Marin E."/>
            <person name="Kohn T."/>
            <person name="Peeters S.H."/>
            <person name="Heuer A."/>
            <person name="Rast P."/>
            <person name="Oberbeckmann S."/>
            <person name="Bunk B."/>
            <person name="Jeske O."/>
            <person name="Meyerdierks A."/>
            <person name="Storesund J.E."/>
            <person name="Kallscheuer N."/>
            <person name="Luecker S."/>
            <person name="Lage O.M."/>
            <person name="Pohl T."/>
            <person name="Merkel B.J."/>
            <person name="Hornburger P."/>
            <person name="Mueller R.-W."/>
            <person name="Bruemmer F."/>
            <person name="Labrenz M."/>
            <person name="Spormann A.M."/>
            <person name="Op Den Camp H."/>
            <person name="Overmann J."/>
            <person name="Amann R."/>
            <person name="Jetten M.S.M."/>
            <person name="Mascher T."/>
            <person name="Medema M.H."/>
            <person name="Devos D.P."/>
            <person name="Kaster A.-K."/>
            <person name="Ovreas L."/>
            <person name="Rohde M."/>
            <person name="Galperin M.Y."/>
            <person name="Jogler C."/>
        </authorList>
    </citation>
    <scope>NUCLEOTIDE SEQUENCE [LARGE SCALE GENOMIC DNA]</scope>
    <source>
        <strain evidence="1 2">CA85</strain>
    </source>
</reference>
<accession>A0A5C5WMU5</accession>
<sequence>MNSNTGCSHSERYRDERKRRTVCANCGAVKVDGVGIWSVLESQTDPKPETSEVSDAD</sequence>
<protein>
    <submittedName>
        <fullName evidence="1">Uncharacterized protein</fullName>
    </submittedName>
</protein>
<proteinExistence type="predicted"/>
<dbReference type="AlphaFoldDB" id="A0A5C5WMU5"/>
<keyword evidence="2" id="KW-1185">Reference proteome</keyword>
<dbReference type="RefSeq" id="WP_186775178.1">
    <property type="nucleotide sequence ID" value="NZ_SJPK01000031.1"/>
</dbReference>
<dbReference type="Proteomes" id="UP000318053">
    <property type="component" value="Unassembled WGS sequence"/>
</dbReference>
<comment type="caution">
    <text evidence="1">The sequence shown here is derived from an EMBL/GenBank/DDBJ whole genome shotgun (WGS) entry which is preliminary data.</text>
</comment>
<name>A0A5C5WMU5_9BACT</name>
<gene>
    <name evidence="1" type="ORF">CA85_50700</name>
</gene>
<evidence type="ECO:0000313" key="1">
    <source>
        <dbReference type="EMBL" id="TWT52156.1"/>
    </source>
</evidence>
<organism evidence="1 2">
    <name type="scientific">Allorhodopirellula solitaria</name>
    <dbReference type="NCBI Taxonomy" id="2527987"/>
    <lineage>
        <taxon>Bacteria</taxon>
        <taxon>Pseudomonadati</taxon>
        <taxon>Planctomycetota</taxon>
        <taxon>Planctomycetia</taxon>
        <taxon>Pirellulales</taxon>
        <taxon>Pirellulaceae</taxon>
        <taxon>Allorhodopirellula</taxon>
    </lineage>
</organism>
<dbReference type="EMBL" id="SJPK01000031">
    <property type="protein sequence ID" value="TWT52156.1"/>
    <property type="molecule type" value="Genomic_DNA"/>
</dbReference>
<evidence type="ECO:0000313" key="2">
    <source>
        <dbReference type="Proteomes" id="UP000318053"/>
    </source>
</evidence>